<dbReference type="AlphaFoldDB" id="A0A1S1J9U2"/>
<gene>
    <name evidence="3" type="ORF">B0A71_17830</name>
    <name evidence="2" type="ORF">BHE19_08540</name>
</gene>
<dbReference type="EMBL" id="MUHG01000026">
    <property type="protein sequence ID" value="OXB17154.1"/>
    <property type="molecule type" value="Genomic_DNA"/>
</dbReference>
<dbReference type="InterPro" id="IPR015867">
    <property type="entry name" value="N-reg_PII/ATP_PRibTrfase_C"/>
</dbReference>
<dbReference type="Proteomes" id="UP000198319">
    <property type="component" value="Unassembled WGS sequence"/>
</dbReference>
<dbReference type="Gene3D" id="3.30.70.120">
    <property type="match status" value="1"/>
</dbReference>
<dbReference type="Pfam" id="PF02641">
    <property type="entry name" value="DUF190"/>
    <property type="match status" value="1"/>
</dbReference>
<comment type="similarity">
    <text evidence="1">Belongs to the UPF0166 family.</text>
</comment>
<dbReference type="RefSeq" id="WP_070907154.1">
    <property type="nucleotide sequence ID" value="NZ_MIKE01000022.1"/>
</dbReference>
<dbReference type="STRING" id="1278819.BHE19_08540"/>
<evidence type="ECO:0000313" key="4">
    <source>
        <dbReference type="Proteomes" id="UP000180252"/>
    </source>
</evidence>
<evidence type="ECO:0000256" key="1">
    <source>
        <dbReference type="ARBA" id="ARBA00010554"/>
    </source>
</evidence>
<dbReference type="InterPro" id="IPR011322">
    <property type="entry name" value="N-reg_PII-like_a/b"/>
</dbReference>
<dbReference type="SUPFAM" id="SSF54913">
    <property type="entry name" value="GlnB-like"/>
    <property type="match status" value="1"/>
</dbReference>
<keyword evidence="5" id="KW-1185">Reference proteome</keyword>
<dbReference type="InterPro" id="IPR003793">
    <property type="entry name" value="UPF0166"/>
</dbReference>
<dbReference type="PANTHER" id="PTHR35983:SF1">
    <property type="entry name" value="UPF0166 PROTEIN TM_0021"/>
    <property type="match status" value="1"/>
</dbReference>
<name>A0A1S1J9U2_9FLAO</name>
<organism evidence="2 4">
    <name type="scientific">Flavobacterium tructae</name>
    <dbReference type="NCBI Taxonomy" id="1114873"/>
    <lineage>
        <taxon>Bacteria</taxon>
        <taxon>Pseudomonadati</taxon>
        <taxon>Bacteroidota</taxon>
        <taxon>Flavobacteriia</taxon>
        <taxon>Flavobacteriales</taxon>
        <taxon>Flavobacteriaceae</taxon>
        <taxon>Flavobacterium</taxon>
    </lineage>
</organism>
<sequence length="99" mass="11474">MTQAQIYIDKDELKEGKPLHQFIMHLLLENGIVGATSFTGHSGFGRHNRLKQPGQQFSFDETPMLLTFIDEDKKIKEVLTELRKQYRGGFIITHSVELW</sequence>
<dbReference type="Proteomes" id="UP000180252">
    <property type="component" value="Unassembled WGS sequence"/>
</dbReference>
<reference evidence="2" key="1">
    <citation type="submission" date="2016-09" db="EMBL/GenBank/DDBJ databases">
        <authorList>
            <person name="Capua I."/>
            <person name="De Benedictis P."/>
            <person name="Joannis T."/>
            <person name="Lombin L.H."/>
            <person name="Cattoli G."/>
        </authorList>
    </citation>
    <scope>NUCLEOTIDE SEQUENCE [LARGE SCALE GENOMIC DNA]</scope>
    <source>
        <strain evidence="2">MSU</strain>
    </source>
</reference>
<proteinExistence type="inferred from homology"/>
<protein>
    <submittedName>
        <fullName evidence="2">Uncharacterized protein</fullName>
    </submittedName>
</protein>
<accession>A0A1S1J9U2</accession>
<reference evidence="4" key="2">
    <citation type="submission" date="2016-09" db="EMBL/GenBank/DDBJ databases">
        <authorList>
            <person name="Chen S."/>
            <person name="Walker E."/>
        </authorList>
    </citation>
    <scope>NUCLEOTIDE SEQUENCE [LARGE SCALE GENOMIC DNA]</scope>
    <source>
        <strain evidence="4">MSU</strain>
    </source>
</reference>
<dbReference type="EMBL" id="MIKE01000022">
    <property type="protein sequence ID" value="OHT45926.1"/>
    <property type="molecule type" value="Genomic_DNA"/>
</dbReference>
<evidence type="ECO:0000313" key="2">
    <source>
        <dbReference type="EMBL" id="OHT45926.1"/>
    </source>
</evidence>
<reference evidence="3 5" key="3">
    <citation type="submission" date="2016-11" db="EMBL/GenBank/DDBJ databases">
        <title>Whole genomes of Flavobacteriaceae.</title>
        <authorList>
            <person name="Stine C."/>
            <person name="Li C."/>
            <person name="Tadesse D."/>
        </authorList>
    </citation>
    <scope>NUCLEOTIDE SEQUENCE [LARGE SCALE GENOMIC DNA]</scope>
    <source>
        <strain evidence="3 5">ATCC BAA-2541</strain>
    </source>
</reference>
<evidence type="ECO:0000313" key="5">
    <source>
        <dbReference type="Proteomes" id="UP000198319"/>
    </source>
</evidence>
<comment type="caution">
    <text evidence="2">The sequence shown here is derived from an EMBL/GenBank/DDBJ whole genome shotgun (WGS) entry which is preliminary data.</text>
</comment>
<evidence type="ECO:0000313" key="3">
    <source>
        <dbReference type="EMBL" id="OXB17154.1"/>
    </source>
</evidence>
<dbReference type="PANTHER" id="PTHR35983">
    <property type="entry name" value="UPF0166 PROTEIN TM_0021"/>
    <property type="match status" value="1"/>
</dbReference>